<keyword evidence="1" id="KW-0863">Zinc-finger</keyword>
<dbReference type="PROSITE" id="PS50157">
    <property type="entry name" value="ZINC_FINGER_C2H2_2"/>
    <property type="match status" value="2"/>
</dbReference>
<dbReference type="GO" id="GO:0008270">
    <property type="term" value="F:zinc ion binding"/>
    <property type="evidence" value="ECO:0007669"/>
    <property type="project" value="UniProtKB-KW"/>
</dbReference>
<keyword evidence="1" id="KW-0862">Zinc</keyword>
<evidence type="ECO:0000313" key="4">
    <source>
        <dbReference type="EMBL" id="KAK3865332.1"/>
    </source>
</evidence>
<dbReference type="SMART" id="SM00355">
    <property type="entry name" value="ZnF_C2H2"/>
    <property type="match status" value="2"/>
</dbReference>
<name>A0AAE1F162_PETCI</name>
<keyword evidence="1" id="KW-0479">Metal-binding</keyword>
<organism evidence="4 5">
    <name type="scientific">Petrolisthes cinctipes</name>
    <name type="common">Flat porcelain crab</name>
    <dbReference type="NCBI Taxonomy" id="88211"/>
    <lineage>
        <taxon>Eukaryota</taxon>
        <taxon>Metazoa</taxon>
        <taxon>Ecdysozoa</taxon>
        <taxon>Arthropoda</taxon>
        <taxon>Crustacea</taxon>
        <taxon>Multicrustacea</taxon>
        <taxon>Malacostraca</taxon>
        <taxon>Eumalacostraca</taxon>
        <taxon>Eucarida</taxon>
        <taxon>Decapoda</taxon>
        <taxon>Pleocyemata</taxon>
        <taxon>Anomura</taxon>
        <taxon>Galatheoidea</taxon>
        <taxon>Porcellanidae</taxon>
        <taxon>Petrolisthes</taxon>
    </lineage>
</organism>
<feature type="compositionally biased region" description="Low complexity" evidence="2">
    <location>
        <begin position="57"/>
        <end position="67"/>
    </location>
</feature>
<evidence type="ECO:0000256" key="1">
    <source>
        <dbReference type="PROSITE-ProRule" id="PRU00042"/>
    </source>
</evidence>
<dbReference type="SUPFAM" id="SSF57667">
    <property type="entry name" value="beta-beta-alpha zinc fingers"/>
    <property type="match status" value="1"/>
</dbReference>
<dbReference type="Proteomes" id="UP001286313">
    <property type="component" value="Unassembled WGS sequence"/>
</dbReference>
<dbReference type="InterPro" id="IPR013087">
    <property type="entry name" value="Znf_C2H2_type"/>
</dbReference>
<evidence type="ECO:0000256" key="2">
    <source>
        <dbReference type="SAM" id="MobiDB-lite"/>
    </source>
</evidence>
<protein>
    <recommendedName>
        <fullName evidence="3">C2H2-type domain-containing protein</fullName>
    </recommendedName>
</protein>
<keyword evidence="5" id="KW-1185">Reference proteome</keyword>
<dbReference type="AlphaFoldDB" id="A0AAE1F162"/>
<dbReference type="EMBL" id="JAWQEG010003615">
    <property type="protein sequence ID" value="KAK3865332.1"/>
    <property type="molecule type" value="Genomic_DNA"/>
</dbReference>
<evidence type="ECO:0000313" key="5">
    <source>
        <dbReference type="Proteomes" id="UP001286313"/>
    </source>
</evidence>
<dbReference type="Gene3D" id="3.30.160.60">
    <property type="entry name" value="Classic Zinc Finger"/>
    <property type="match status" value="1"/>
</dbReference>
<feature type="region of interest" description="Disordered" evidence="2">
    <location>
        <begin position="57"/>
        <end position="78"/>
    </location>
</feature>
<proteinExistence type="predicted"/>
<feature type="domain" description="C2H2-type" evidence="3">
    <location>
        <begin position="199"/>
        <end position="221"/>
    </location>
</feature>
<dbReference type="InterPro" id="IPR036236">
    <property type="entry name" value="Znf_C2H2_sf"/>
</dbReference>
<comment type="caution">
    <text evidence="4">The sequence shown here is derived from an EMBL/GenBank/DDBJ whole genome shotgun (WGS) entry which is preliminary data.</text>
</comment>
<gene>
    <name evidence="4" type="ORF">Pcinc_029056</name>
</gene>
<sequence>MVDEDTYTSAPAHFTLSQTGGGYPLHLTSHTLSGRRYLIPQFSAASPLPYALALPSPSSSSPSLSLSPPSPNTKPSPDLLYMSGLKGVGFGQPHSISQLELLTRVLTHRAMAHSHPHDSAAFDSGPLDLTSLSPLHHSTVKQDPHNTNSAVLDIPRVAATSSTHNGGLTHVCQRCGKGYGVRRSLHRHQKFECGVEPKFECPVCNKKCTHKFNLKQHMLSHHKYGVEHLQDEQMPSTQATFPQ</sequence>
<feature type="domain" description="C2H2-type" evidence="3">
    <location>
        <begin position="170"/>
        <end position="197"/>
    </location>
</feature>
<evidence type="ECO:0000259" key="3">
    <source>
        <dbReference type="PROSITE" id="PS50157"/>
    </source>
</evidence>
<accession>A0AAE1F162</accession>
<reference evidence="4" key="1">
    <citation type="submission" date="2023-10" db="EMBL/GenBank/DDBJ databases">
        <title>Genome assemblies of two species of porcelain crab, Petrolisthes cinctipes and Petrolisthes manimaculis (Anomura: Porcellanidae).</title>
        <authorList>
            <person name="Angst P."/>
        </authorList>
    </citation>
    <scope>NUCLEOTIDE SEQUENCE</scope>
    <source>
        <strain evidence="4">PB745_01</strain>
        <tissue evidence="4">Gill</tissue>
    </source>
</reference>